<protein>
    <submittedName>
        <fullName evidence="2">Nuclease CAN3 isoform X2</fullName>
    </submittedName>
</protein>
<dbReference type="PANTHER" id="PTHR12302">
    <property type="entry name" value="EBNA2 BINDING PROTEIN P100"/>
    <property type="match status" value="1"/>
</dbReference>
<dbReference type="GO" id="GO:0005737">
    <property type="term" value="C:cytoplasm"/>
    <property type="evidence" value="ECO:0007669"/>
    <property type="project" value="TreeGrafter"/>
</dbReference>
<dbReference type="PROSITE" id="PS50830">
    <property type="entry name" value="TNASE_3"/>
    <property type="match status" value="1"/>
</dbReference>
<dbReference type="PANTHER" id="PTHR12302:SF17">
    <property type="entry name" value="STAPHYLOCOCCAL-LIKE NUCLEASE CAN3-RELATED"/>
    <property type="match status" value="1"/>
</dbReference>
<dbReference type="EMBL" id="SWLB01000001">
    <property type="protein sequence ID" value="KAF3342039.1"/>
    <property type="molecule type" value="Genomic_DNA"/>
</dbReference>
<dbReference type="InterPro" id="IPR002071">
    <property type="entry name" value="Thermonucl_AS"/>
</dbReference>
<keyword evidence="3" id="KW-1185">Reference proteome</keyword>
<dbReference type="InterPro" id="IPR035437">
    <property type="entry name" value="SNase_OB-fold_sf"/>
</dbReference>
<evidence type="ECO:0000259" key="1">
    <source>
        <dbReference type="PROSITE" id="PS50830"/>
    </source>
</evidence>
<reference evidence="2" key="1">
    <citation type="submission" date="2020-01" db="EMBL/GenBank/DDBJ databases">
        <title>Genome sequence of Kobresia littledalei, the first chromosome-level genome in the family Cyperaceae.</title>
        <authorList>
            <person name="Qu G."/>
        </authorList>
    </citation>
    <scope>NUCLEOTIDE SEQUENCE</scope>
    <source>
        <strain evidence="2">C.B.Clarke</strain>
        <tissue evidence="2">Leaf</tissue>
    </source>
</reference>
<comment type="caution">
    <text evidence="2">The sequence shown here is derived from an EMBL/GenBank/DDBJ whole genome shotgun (WGS) entry which is preliminary data.</text>
</comment>
<dbReference type="OrthoDB" id="660955at2759"/>
<sequence>MLLQVNPKLIGDGDGMIIHVDVSDPRSPFMVPREIRNAVIARMHARAAQDFVKADALQDAIIRAGYRIIRGSLNEEILTKEYKVRLKGVDAPEMGMAYGEEAKEALINLIGGKSLKLVAYGNDPYGRLLADVYIEQRFLQEILLKEGHVWHYQFFDKRPELAQWQVEAQVGRKGLWANSNPQSPWDYKLEERKKNKC</sequence>
<feature type="domain" description="TNase-like" evidence="1">
    <location>
        <begin position="10"/>
        <end position="178"/>
    </location>
</feature>
<dbReference type="Pfam" id="PF00565">
    <property type="entry name" value="SNase"/>
    <property type="match status" value="1"/>
</dbReference>
<dbReference type="SUPFAM" id="SSF50199">
    <property type="entry name" value="Staphylococcal nuclease"/>
    <property type="match status" value="1"/>
</dbReference>
<dbReference type="PROSITE" id="PS01284">
    <property type="entry name" value="TNASE_2"/>
    <property type="match status" value="1"/>
</dbReference>
<dbReference type="AlphaFoldDB" id="A0A833RIX9"/>
<evidence type="ECO:0000313" key="2">
    <source>
        <dbReference type="EMBL" id="KAF3342039.1"/>
    </source>
</evidence>
<evidence type="ECO:0000313" key="3">
    <source>
        <dbReference type="Proteomes" id="UP000623129"/>
    </source>
</evidence>
<dbReference type="Gene3D" id="2.40.50.90">
    <property type="match status" value="1"/>
</dbReference>
<proteinExistence type="predicted"/>
<dbReference type="GO" id="GO:0004518">
    <property type="term" value="F:nuclease activity"/>
    <property type="evidence" value="ECO:0007669"/>
    <property type="project" value="InterPro"/>
</dbReference>
<name>A0A833RIX9_9POAL</name>
<accession>A0A833RIX9</accession>
<dbReference type="InterPro" id="IPR016071">
    <property type="entry name" value="Staphylococal_nuclease_OB-fold"/>
</dbReference>
<gene>
    <name evidence="2" type="ORF">FCM35_KLT00677</name>
</gene>
<organism evidence="2 3">
    <name type="scientific">Carex littledalei</name>
    <dbReference type="NCBI Taxonomy" id="544730"/>
    <lineage>
        <taxon>Eukaryota</taxon>
        <taxon>Viridiplantae</taxon>
        <taxon>Streptophyta</taxon>
        <taxon>Embryophyta</taxon>
        <taxon>Tracheophyta</taxon>
        <taxon>Spermatophyta</taxon>
        <taxon>Magnoliopsida</taxon>
        <taxon>Liliopsida</taxon>
        <taxon>Poales</taxon>
        <taxon>Cyperaceae</taxon>
        <taxon>Cyperoideae</taxon>
        <taxon>Cariceae</taxon>
        <taxon>Carex</taxon>
        <taxon>Carex subgen. Euthyceras</taxon>
    </lineage>
</organism>
<dbReference type="Proteomes" id="UP000623129">
    <property type="component" value="Unassembled WGS sequence"/>
</dbReference>
<dbReference type="GO" id="GO:0003676">
    <property type="term" value="F:nucleic acid binding"/>
    <property type="evidence" value="ECO:0007669"/>
    <property type="project" value="InterPro"/>
</dbReference>
<dbReference type="SMART" id="SM00318">
    <property type="entry name" value="SNc"/>
    <property type="match status" value="1"/>
</dbReference>